<dbReference type="Pfam" id="PF01323">
    <property type="entry name" value="DSBA"/>
    <property type="match status" value="1"/>
</dbReference>
<dbReference type="RefSeq" id="WP_005965366.1">
    <property type="nucleotide sequence ID" value="NZ_CP090569.1"/>
</dbReference>
<reference evidence="2" key="1">
    <citation type="journal article" date="2022" name="Mol. Ecol. Resour.">
        <title>The complete and closed genome of the facultative generalist Candidatus Endoriftia persephone from deep-sea hydrothermal vents.</title>
        <authorList>
            <person name="de Oliveira A.L."/>
            <person name="Srivastava A."/>
            <person name="Espada-Hinojosa S."/>
            <person name="Bright M."/>
        </authorList>
    </citation>
    <scope>NUCLEOTIDE SEQUENCE</scope>
    <source>
        <strain evidence="2">Tica-EPR-9o50.N</strain>
    </source>
</reference>
<keyword evidence="3" id="KW-1185">Reference proteome</keyword>
<dbReference type="KEGG" id="eps:L0Y14_11095"/>
<dbReference type="Proteomes" id="UP001056649">
    <property type="component" value="Chromosome"/>
</dbReference>
<dbReference type="AlphaFoldDB" id="A0A9J6ZVC7"/>
<dbReference type="Gene3D" id="1.10.472.60">
    <property type="entry name" value="putative protein disulfide isomerase domain"/>
    <property type="match status" value="1"/>
</dbReference>
<dbReference type="InterPro" id="IPR001853">
    <property type="entry name" value="DSBA-like_thioredoxin_dom"/>
</dbReference>
<evidence type="ECO:0000259" key="1">
    <source>
        <dbReference type="Pfam" id="PF01323"/>
    </source>
</evidence>
<dbReference type="EMBL" id="CP090569">
    <property type="protein sequence ID" value="USF86682.1"/>
    <property type="molecule type" value="Genomic_DNA"/>
</dbReference>
<dbReference type="SUPFAM" id="SSF52833">
    <property type="entry name" value="Thioredoxin-like"/>
    <property type="match status" value="1"/>
</dbReference>
<dbReference type="Gene3D" id="3.40.30.10">
    <property type="entry name" value="Glutaredoxin"/>
    <property type="match status" value="1"/>
</dbReference>
<protein>
    <submittedName>
        <fullName evidence="2">DsbA family protein</fullName>
    </submittedName>
</protein>
<dbReference type="CDD" id="cd03025">
    <property type="entry name" value="DsbA_FrnE_like"/>
    <property type="match status" value="1"/>
</dbReference>
<accession>A0A9J6ZVC7</accession>
<proteinExistence type="predicted"/>
<sequence length="206" mass="23398">MTTLFYIHDPMCSWCWAFAPVLDKLQRQLPAEIRFIRLLGGLAPDNPAPMAAEMREQLQATWRRIEQKLPEIRFNFDFWSRCEPRRSTYPACRAVIAARSLNDSKEQAMIRTIQQAYYQQARNPSDAATLIELAGEIGLDPARFKVALNDSAINTILKQEITQALAMHATSFPALVLELDGGFWPVPVDYHSAEPILETITMICSE</sequence>
<dbReference type="InterPro" id="IPR036249">
    <property type="entry name" value="Thioredoxin-like_sf"/>
</dbReference>
<name>A0A9J6ZVC7_9GAMM</name>
<dbReference type="PANTHER" id="PTHR13887">
    <property type="entry name" value="GLUTATHIONE S-TRANSFERASE KAPPA"/>
    <property type="match status" value="1"/>
</dbReference>
<dbReference type="GO" id="GO:0016491">
    <property type="term" value="F:oxidoreductase activity"/>
    <property type="evidence" value="ECO:0007669"/>
    <property type="project" value="InterPro"/>
</dbReference>
<dbReference type="PANTHER" id="PTHR13887:SF54">
    <property type="entry name" value="DSBA FAMILY PROTEIN"/>
    <property type="match status" value="1"/>
</dbReference>
<evidence type="ECO:0000313" key="3">
    <source>
        <dbReference type="Proteomes" id="UP001056649"/>
    </source>
</evidence>
<feature type="domain" description="DSBA-like thioredoxin" evidence="1">
    <location>
        <begin position="9"/>
        <end position="184"/>
    </location>
</feature>
<gene>
    <name evidence="2" type="ORF">L0Y14_11095</name>
</gene>
<evidence type="ECO:0000313" key="2">
    <source>
        <dbReference type="EMBL" id="USF86682.1"/>
    </source>
</evidence>
<organism evidence="2 3">
    <name type="scientific">Candidatus Endoriftia persephonae</name>
    <dbReference type="NCBI Taxonomy" id="393765"/>
    <lineage>
        <taxon>Bacteria</taxon>
        <taxon>Pseudomonadati</taxon>
        <taxon>Pseudomonadota</taxon>
        <taxon>Gammaproteobacteria</taxon>
        <taxon>Chromatiales</taxon>
        <taxon>Sedimenticolaceae</taxon>
        <taxon>Candidatus Endoriftia</taxon>
    </lineage>
</organism>